<accession>A0A1B6E4P6</accession>
<dbReference type="GO" id="GO:0005737">
    <property type="term" value="C:cytoplasm"/>
    <property type="evidence" value="ECO:0007669"/>
    <property type="project" value="TreeGrafter"/>
</dbReference>
<dbReference type="EMBL" id="GEDC01012839">
    <property type="protein sequence ID" value="JAS24459.1"/>
    <property type="molecule type" value="Transcribed_RNA"/>
</dbReference>
<dbReference type="SUPFAM" id="SSF48452">
    <property type="entry name" value="TPR-like"/>
    <property type="match status" value="1"/>
</dbReference>
<dbReference type="EMBL" id="GEDC01004407">
    <property type="protein sequence ID" value="JAS32891.1"/>
    <property type="molecule type" value="Transcribed_RNA"/>
</dbReference>
<dbReference type="InterPro" id="IPR011990">
    <property type="entry name" value="TPR-like_helical_dom_sf"/>
</dbReference>
<dbReference type="GO" id="GO:0007288">
    <property type="term" value="P:sperm axoneme assembly"/>
    <property type="evidence" value="ECO:0007669"/>
    <property type="project" value="TreeGrafter"/>
</dbReference>
<dbReference type="InterPro" id="IPR019734">
    <property type="entry name" value="TPR_rpt"/>
</dbReference>
<name>A0A1B6E4P6_9HEMI</name>
<organism evidence="2">
    <name type="scientific">Clastoptera arizonana</name>
    <name type="common">Arizona spittle bug</name>
    <dbReference type="NCBI Taxonomy" id="38151"/>
    <lineage>
        <taxon>Eukaryota</taxon>
        <taxon>Metazoa</taxon>
        <taxon>Ecdysozoa</taxon>
        <taxon>Arthropoda</taxon>
        <taxon>Hexapoda</taxon>
        <taxon>Insecta</taxon>
        <taxon>Pterygota</taxon>
        <taxon>Neoptera</taxon>
        <taxon>Paraneoptera</taxon>
        <taxon>Hemiptera</taxon>
        <taxon>Auchenorrhyncha</taxon>
        <taxon>Cercopoidea</taxon>
        <taxon>Clastopteridae</taxon>
        <taxon>Clastoptera</taxon>
    </lineage>
</organism>
<evidence type="ECO:0000313" key="2">
    <source>
        <dbReference type="EMBL" id="JAS32891.1"/>
    </source>
</evidence>
<gene>
    <name evidence="1" type="ORF">g.41126</name>
    <name evidence="2" type="ORF">g.41127</name>
</gene>
<dbReference type="PANTHER" id="PTHR46540">
    <property type="entry name" value="TETRATRICOPEPTIDE REPEAT PROTEIN 12"/>
    <property type="match status" value="1"/>
</dbReference>
<reference evidence="2" key="1">
    <citation type="submission" date="2015-12" db="EMBL/GenBank/DDBJ databases">
        <title>De novo transcriptome assembly of four potential Pierce s Disease insect vectors from Arizona vineyards.</title>
        <authorList>
            <person name="Tassone E.E."/>
        </authorList>
    </citation>
    <scope>NUCLEOTIDE SEQUENCE</scope>
</reference>
<dbReference type="AlphaFoldDB" id="A0A1B6E4P6"/>
<dbReference type="InterPro" id="IPR043195">
    <property type="entry name" value="TTC12"/>
</dbReference>
<protein>
    <submittedName>
        <fullName evidence="2">Uncharacterized protein</fullName>
    </submittedName>
</protein>
<sequence>MSKVDEEEFNNFLLKVNEIGSIIKGLTSNDKRKSNEALQIADRYLDTSSNNENYSVDETSLKIKKNRTVINQKAFDSLNEPKDSSQMSQECFMSSVEQDIKQRAEDRRLRKQVADGFKTRAIKAFRNKEYEKALILYNKAIDEIRDSCLLYTSRALTCLHLGLYERVITDCDLALGLNENSLKGWLYKAKANLFLEQEEESRRCVQEALTRHSDTSGFILDYMAKPGI</sequence>
<dbReference type="GO" id="GO:0070286">
    <property type="term" value="P:axonemal dynein complex assembly"/>
    <property type="evidence" value="ECO:0007669"/>
    <property type="project" value="TreeGrafter"/>
</dbReference>
<evidence type="ECO:0000313" key="1">
    <source>
        <dbReference type="EMBL" id="JAS24459.1"/>
    </source>
</evidence>
<dbReference type="Gene3D" id="1.25.40.10">
    <property type="entry name" value="Tetratricopeptide repeat domain"/>
    <property type="match status" value="1"/>
</dbReference>
<dbReference type="SMART" id="SM00028">
    <property type="entry name" value="TPR"/>
    <property type="match status" value="3"/>
</dbReference>
<dbReference type="PANTHER" id="PTHR46540:SF1">
    <property type="entry name" value="TETRATRICOPEPTIDE REPEAT PROTEIN 12"/>
    <property type="match status" value="1"/>
</dbReference>
<dbReference type="GO" id="GO:0005813">
    <property type="term" value="C:centrosome"/>
    <property type="evidence" value="ECO:0007669"/>
    <property type="project" value="TreeGrafter"/>
</dbReference>
<proteinExistence type="predicted"/>